<dbReference type="AlphaFoldDB" id="A0A3B0CJV2"/>
<dbReference type="SMART" id="SM00471">
    <property type="entry name" value="HDc"/>
    <property type="match status" value="1"/>
</dbReference>
<dbReference type="PANTHER" id="PTHR11373:SF4">
    <property type="entry name" value="DEOXYNUCLEOSIDE TRIPHOSPHATE TRIPHOSPHOHYDROLASE SAMHD1"/>
    <property type="match status" value="1"/>
</dbReference>
<protein>
    <submittedName>
        <fullName evidence="2">HD domain-containing protein</fullName>
    </submittedName>
</protein>
<dbReference type="GO" id="GO:0008832">
    <property type="term" value="F:dGTPase activity"/>
    <property type="evidence" value="ECO:0007669"/>
    <property type="project" value="TreeGrafter"/>
</dbReference>
<evidence type="ECO:0000259" key="1">
    <source>
        <dbReference type="SMART" id="SM00471"/>
    </source>
</evidence>
<dbReference type="Proteomes" id="UP000282311">
    <property type="component" value="Unassembled WGS sequence"/>
</dbReference>
<reference evidence="2 3" key="1">
    <citation type="journal article" date="2007" name="Int. J. Syst. Evol. Microbiol.">
        <title>Paenibacillus ginsengarvi sp. nov., isolated from soil from ginseng cultivation.</title>
        <authorList>
            <person name="Yoon M.H."/>
            <person name="Ten L.N."/>
            <person name="Im W.T."/>
        </authorList>
    </citation>
    <scope>NUCLEOTIDE SEQUENCE [LARGE SCALE GENOMIC DNA]</scope>
    <source>
        <strain evidence="2 3">KCTC 13059</strain>
    </source>
</reference>
<evidence type="ECO:0000313" key="3">
    <source>
        <dbReference type="Proteomes" id="UP000282311"/>
    </source>
</evidence>
<keyword evidence="3" id="KW-1185">Reference proteome</keyword>
<sequence length="386" mass="43112">MIVQDPLHGSIRIDDVDIRELAHTAAFRRLAGLKQQGHTCLLLPEATHSRYSHSLGVYANMRSMIEKLQAAGSTRFEPFEIKIGLTAALLHDIGHGPLSHCFEAITGIHHERWTTRMIAEHPELADVLARTPGLTEGVLSVIGRYGDYPVLQELLFSQIGADRLDYTARDWYFSGIGAEPLEPEAFIRAMWLRAGRLVLLPEAVPYVEQFVRVKRKLFEQGFQHPDVIGKDVLLKLLFKRARLLFVSGQLQDVPEPLLPLFDGSFWPVAAYAELDDESIGAAAARWAGHEDALLSLIGRTYLAPLKSSIAWKELDGADDPRAIAVLPEAGAPFLSEIAEQQIKYGCYRAGIGIAAESGRIFDVSELSETIREHSRYSGKRYLFYIR</sequence>
<name>A0A3B0CJV2_9BACL</name>
<dbReference type="GO" id="GO:0006203">
    <property type="term" value="P:dGTP catabolic process"/>
    <property type="evidence" value="ECO:0007669"/>
    <property type="project" value="TreeGrafter"/>
</dbReference>
<dbReference type="OrthoDB" id="9803619at2"/>
<accession>A0A3B0CJV2</accession>
<dbReference type="CDD" id="cd00077">
    <property type="entry name" value="HDc"/>
    <property type="match status" value="1"/>
</dbReference>
<comment type="caution">
    <text evidence="2">The sequence shown here is derived from an EMBL/GenBank/DDBJ whole genome shotgun (WGS) entry which is preliminary data.</text>
</comment>
<dbReference type="RefSeq" id="WP_120746705.1">
    <property type="nucleotide sequence ID" value="NZ_RBAH01000004.1"/>
</dbReference>
<dbReference type="Gene3D" id="1.10.3210.10">
    <property type="entry name" value="Hypothetical protein af1432"/>
    <property type="match status" value="1"/>
</dbReference>
<dbReference type="Pfam" id="PF01966">
    <property type="entry name" value="HD"/>
    <property type="match status" value="1"/>
</dbReference>
<gene>
    <name evidence="2" type="ORF">D7M11_08385</name>
</gene>
<dbReference type="InterPro" id="IPR006674">
    <property type="entry name" value="HD_domain"/>
</dbReference>
<evidence type="ECO:0000313" key="2">
    <source>
        <dbReference type="EMBL" id="RKN85683.1"/>
    </source>
</evidence>
<dbReference type="EMBL" id="RBAH01000004">
    <property type="protein sequence ID" value="RKN85683.1"/>
    <property type="molecule type" value="Genomic_DNA"/>
</dbReference>
<proteinExistence type="predicted"/>
<organism evidence="2 3">
    <name type="scientific">Paenibacillus ginsengarvi</name>
    <dbReference type="NCBI Taxonomy" id="400777"/>
    <lineage>
        <taxon>Bacteria</taxon>
        <taxon>Bacillati</taxon>
        <taxon>Bacillota</taxon>
        <taxon>Bacilli</taxon>
        <taxon>Bacillales</taxon>
        <taxon>Paenibacillaceae</taxon>
        <taxon>Paenibacillus</taxon>
    </lineage>
</organism>
<feature type="domain" description="HD/PDEase" evidence="1">
    <location>
        <begin position="46"/>
        <end position="176"/>
    </location>
</feature>
<dbReference type="SUPFAM" id="SSF109604">
    <property type="entry name" value="HD-domain/PDEase-like"/>
    <property type="match status" value="1"/>
</dbReference>
<dbReference type="PANTHER" id="PTHR11373">
    <property type="entry name" value="DEOXYNUCLEOSIDE TRIPHOSPHATE TRIPHOSPHOHYDROLASE"/>
    <property type="match status" value="1"/>
</dbReference>
<dbReference type="InterPro" id="IPR003607">
    <property type="entry name" value="HD/PDEase_dom"/>
</dbReference>
<dbReference type="InterPro" id="IPR050135">
    <property type="entry name" value="dGTPase-like"/>
</dbReference>